<protein>
    <submittedName>
        <fullName evidence="2">Uncharacterized protein</fullName>
    </submittedName>
</protein>
<feature type="transmembrane region" description="Helical" evidence="1">
    <location>
        <begin position="110"/>
        <end position="129"/>
    </location>
</feature>
<comment type="caution">
    <text evidence="2">The sequence shown here is derived from an EMBL/GenBank/DDBJ whole genome shotgun (WGS) entry which is preliminary data.</text>
</comment>
<dbReference type="Proteomes" id="UP001595783">
    <property type="component" value="Unassembled WGS sequence"/>
</dbReference>
<sequence>MQADAFSKTKKFIAILWAFVLAALVYVVVSDAFERGGKQLLLKLAHEPSIAVFILSIVLANVSVLIDFYQQRDLSVLYFLGWFFGWGVFVILLNMVHWSHGVRYDTLPGVLVVLLFSSYSLYGLVCYVQKRYRQTQICCRVFLFVSYLFWICLILAVVLSL</sequence>
<reference evidence="3" key="1">
    <citation type="journal article" date="2019" name="Int. J. Syst. Evol. Microbiol.">
        <title>The Global Catalogue of Microorganisms (GCM) 10K type strain sequencing project: providing services to taxonomists for standard genome sequencing and annotation.</title>
        <authorList>
            <consortium name="The Broad Institute Genomics Platform"/>
            <consortium name="The Broad Institute Genome Sequencing Center for Infectious Disease"/>
            <person name="Wu L."/>
            <person name="Ma J."/>
        </authorList>
    </citation>
    <scope>NUCLEOTIDE SEQUENCE [LARGE SCALE GENOMIC DNA]</scope>
    <source>
        <strain evidence="3">CCUG 53816</strain>
    </source>
</reference>
<proteinExistence type="predicted"/>
<dbReference type="EMBL" id="JBHRZO010000009">
    <property type="protein sequence ID" value="MFC3847378.1"/>
    <property type="molecule type" value="Genomic_DNA"/>
</dbReference>
<feature type="transmembrane region" description="Helical" evidence="1">
    <location>
        <begin position="141"/>
        <end position="159"/>
    </location>
</feature>
<gene>
    <name evidence="2" type="ORF">ACFOPX_02350</name>
</gene>
<keyword evidence="1" id="KW-0472">Membrane</keyword>
<accession>A0ABV7ZHS9</accession>
<keyword evidence="1" id="KW-1133">Transmembrane helix</keyword>
<evidence type="ECO:0000313" key="2">
    <source>
        <dbReference type="EMBL" id="MFC3847378.1"/>
    </source>
</evidence>
<feature type="transmembrane region" description="Helical" evidence="1">
    <location>
        <begin position="49"/>
        <end position="69"/>
    </location>
</feature>
<keyword evidence="3" id="KW-1185">Reference proteome</keyword>
<evidence type="ECO:0000313" key="3">
    <source>
        <dbReference type="Proteomes" id="UP001595783"/>
    </source>
</evidence>
<dbReference type="RefSeq" id="WP_104752018.1">
    <property type="nucleotide sequence ID" value="NZ_FZMF01000013.1"/>
</dbReference>
<keyword evidence="1" id="KW-0812">Transmembrane</keyword>
<feature type="transmembrane region" description="Helical" evidence="1">
    <location>
        <begin position="12"/>
        <end position="29"/>
    </location>
</feature>
<organism evidence="2 3">
    <name type="scientific">Helicobacter baculiformis</name>
    <dbReference type="NCBI Taxonomy" id="427351"/>
    <lineage>
        <taxon>Bacteria</taxon>
        <taxon>Pseudomonadati</taxon>
        <taxon>Campylobacterota</taxon>
        <taxon>Epsilonproteobacteria</taxon>
        <taxon>Campylobacterales</taxon>
        <taxon>Helicobacteraceae</taxon>
        <taxon>Helicobacter</taxon>
    </lineage>
</organism>
<name>A0ABV7ZHS9_9HELI</name>
<feature type="transmembrane region" description="Helical" evidence="1">
    <location>
        <begin position="76"/>
        <end position="98"/>
    </location>
</feature>
<evidence type="ECO:0000256" key="1">
    <source>
        <dbReference type="SAM" id="Phobius"/>
    </source>
</evidence>